<keyword evidence="3" id="KW-0378">Hydrolase</keyword>
<dbReference type="EMBL" id="LR214945">
    <property type="protein sequence ID" value="VEU57160.1"/>
    <property type="molecule type" value="Genomic_DNA"/>
</dbReference>
<dbReference type="SUPFAM" id="SSF118010">
    <property type="entry name" value="TM1457-like"/>
    <property type="match status" value="1"/>
</dbReference>
<reference evidence="7 8" key="1">
    <citation type="submission" date="2019-01" db="EMBL/GenBank/DDBJ databases">
        <authorList>
            <consortium name="Pathogen Informatics"/>
        </authorList>
    </citation>
    <scope>NUCLEOTIDE SEQUENCE [LARGE SCALE GENOMIC DNA]</scope>
    <source>
        <strain evidence="7 8">NCTC10119</strain>
    </source>
</reference>
<keyword evidence="7" id="KW-0687">Ribonucleoprotein</keyword>
<proteinExistence type="inferred from homology"/>
<evidence type="ECO:0000256" key="2">
    <source>
        <dbReference type="ARBA" id="ARBA00022670"/>
    </source>
</evidence>
<gene>
    <name evidence="7" type="ORF">NCTC10119_00424</name>
</gene>
<dbReference type="GO" id="GO:0005840">
    <property type="term" value="C:ribosome"/>
    <property type="evidence" value="ECO:0007669"/>
    <property type="project" value="UniProtKB-KW"/>
</dbReference>
<dbReference type="InterPro" id="IPR036764">
    <property type="entry name" value="Peptidase_Prp_sf"/>
</dbReference>
<evidence type="ECO:0000313" key="8">
    <source>
        <dbReference type="Proteomes" id="UP000289557"/>
    </source>
</evidence>
<dbReference type="InterPro" id="IPR007422">
    <property type="entry name" value="Peptidase_Prp"/>
</dbReference>
<evidence type="ECO:0000256" key="3">
    <source>
        <dbReference type="ARBA" id="ARBA00022801"/>
    </source>
</evidence>
<accession>A0AAX0SPC3</accession>
<dbReference type="GeneID" id="66609018"/>
<keyword evidence="4" id="KW-0788">Thiol protease</keyword>
<evidence type="ECO:0000313" key="7">
    <source>
        <dbReference type="EMBL" id="VEU57160.1"/>
    </source>
</evidence>
<dbReference type="GO" id="GO:0008234">
    <property type="term" value="F:cysteine-type peptidase activity"/>
    <property type="evidence" value="ECO:0007669"/>
    <property type="project" value="UniProtKB-KW"/>
</dbReference>
<keyword evidence="2" id="KW-0645">Protease</keyword>
<dbReference type="GO" id="GO:0006508">
    <property type="term" value="P:proteolysis"/>
    <property type="evidence" value="ECO:0007669"/>
    <property type="project" value="UniProtKB-KW"/>
</dbReference>
<evidence type="ECO:0000256" key="5">
    <source>
        <dbReference type="ARBA" id="ARBA00044503"/>
    </source>
</evidence>
<evidence type="ECO:0000256" key="6">
    <source>
        <dbReference type="ARBA" id="ARBA00044538"/>
    </source>
</evidence>
<dbReference type="RefSeq" id="WP_017532771.1">
    <property type="nucleotide sequence ID" value="NZ_AP017318.1"/>
</dbReference>
<dbReference type="GO" id="GO:0042254">
    <property type="term" value="P:ribosome biogenesis"/>
    <property type="evidence" value="ECO:0007669"/>
    <property type="project" value="UniProtKB-KW"/>
</dbReference>
<evidence type="ECO:0000256" key="4">
    <source>
        <dbReference type="ARBA" id="ARBA00022807"/>
    </source>
</evidence>
<dbReference type="Pfam" id="PF04327">
    <property type="entry name" value="Peptidase_Prp"/>
    <property type="match status" value="1"/>
</dbReference>
<organism evidence="7 8">
    <name type="scientific">Mycoplasmoides pneumoniae</name>
    <name type="common">Mycoplasma pneumoniae</name>
    <dbReference type="NCBI Taxonomy" id="2104"/>
    <lineage>
        <taxon>Bacteria</taxon>
        <taxon>Bacillati</taxon>
        <taxon>Mycoplasmatota</taxon>
        <taxon>Mycoplasmoidales</taxon>
        <taxon>Mycoplasmoidaceae</taxon>
        <taxon>Mycoplasmoides</taxon>
    </lineage>
</organism>
<sequence length="100" mass="10849">MIKLTVSHHKLAASGHALFAKKGQDIVCAAVSGIIFGALPWFETNSIAVQEDATVPSLSLELVQPTAKLITGLSVVIMQLKTLAHSYPQFISFEDQRKDE</sequence>
<name>A0AAX0SPC3_MYCPM</name>
<keyword evidence="7" id="KW-0689">Ribosomal protein</keyword>
<keyword evidence="1" id="KW-0690">Ribosome biogenesis</keyword>
<evidence type="ECO:0000256" key="1">
    <source>
        <dbReference type="ARBA" id="ARBA00022517"/>
    </source>
</evidence>
<protein>
    <recommendedName>
        <fullName evidence="6">Ribosomal processing cysteine protease Prp</fullName>
    </recommendedName>
</protein>
<dbReference type="AlphaFoldDB" id="A0AAX0SPC3"/>
<dbReference type="Proteomes" id="UP000289557">
    <property type="component" value="Chromosome"/>
</dbReference>
<comment type="similarity">
    <text evidence="5">Belongs to the Prp family.</text>
</comment>
<dbReference type="CDD" id="cd16332">
    <property type="entry name" value="Prp-like"/>
    <property type="match status" value="1"/>
</dbReference>
<dbReference type="Gene3D" id="3.30.70.1490">
    <property type="entry name" value="Cysteine protease Prp"/>
    <property type="match status" value="1"/>
</dbReference>